<name>A0A016S8W9_9BILA</name>
<reference evidence="2" key="1">
    <citation type="journal article" date="2015" name="Nat. Genet.">
        <title>The genome and transcriptome of the zoonotic hookworm Ancylostoma ceylanicum identify infection-specific gene families.</title>
        <authorList>
            <person name="Schwarz E.M."/>
            <person name="Hu Y."/>
            <person name="Antoshechkin I."/>
            <person name="Miller M.M."/>
            <person name="Sternberg P.W."/>
            <person name="Aroian R.V."/>
        </authorList>
    </citation>
    <scope>NUCLEOTIDE SEQUENCE</scope>
    <source>
        <strain evidence="2">HY135</strain>
    </source>
</reference>
<dbReference type="AlphaFoldDB" id="A0A016S8W9"/>
<organism evidence="1 2">
    <name type="scientific">Ancylostoma ceylanicum</name>
    <dbReference type="NCBI Taxonomy" id="53326"/>
    <lineage>
        <taxon>Eukaryota</taxon>
        <taxon>Metazoa</taxon>
        <taxon>Ecdysozoa</taxon>
        <taxon>Nematoda</taxon>
        <taxon>Chromadorea</taxon>
        <taxon>Rhabditida</taxon>
        <taxon>Rhabditina</taxon>
        <taxon>Rhabditomorpha</taxon>
        <taxon>Strongyloidea</taxon>
        <taxon>Ancylostomatidae</taxon>
        <taxon>Ancylostomatinae</taxon>
        <taxon>Ancylostoma</taxon>
    </lineage>
</organism>
<gene>
    <name evidence="1" type="primary">Acey_s0274.g1022</name>
    <name evidence="1" type="ORF">Y032_0274g1022</name>
</gene>
<accession>A0A016S8W9</accession>
<dbReference type="Proteomes" id="UP000024635">
    <property type="component" value="Unassembled WGS sequence"/>
</dbReference>
<protein>
    <submittedName>
        <fullName evidence="1">Uncharacterized protein</fullName>
    </submittedName>
</protein>
<keyword evidence="2" id="KW-1185">Reference proteome</keyword>
<dbReference type="EMBL" id="JARK01001610">
    <property type="protein sequence ID" value="EYB86719.1"/>
    <property type="molecule type" value="Genomic_DNA"/>
</dbReference>
<comment type="caution">
    <text evidence="1">The sequence shown here is derived from an EMBL/GenBank/DDBJ whole genome shotgun (WGS) entry which is preliminary data.</text>
</comment>
<evidence type="ECO:0000313" key="1">
    <source>
        <dbReference type="EMBL" id="EYB86719.1"/>
    </source>
</evidence>
<sequence>MDVSGTPPQSVSSVQEAALLITVPFLQLNVLNINTRDERNSDFLNFRYSGMLDGSTHDSLRLCADDSTTEVLLEDQPPSGYYENNASSKFQLNPLICRLVRVVVLN</sequence>
<evidence type="ECO:0000313" key="2">
    <source>
        <dbReference type="Proteomes" id="UP000024635"/>
    </source>
</evidence>
<proteinExistence type="predicted"/>